<reference evidence="2" key="1">
    <citation type="submission" date="2021-07" db="EMBL/GenBank/DDBJ databases">
        <title>Neiella marina sp. nov., isolated from the intestinal content of sea cucumber Apostichopus japonicus.</title>
        <authorList>
            <person name="Bai X."/>
        </authorList>
    </citation>
    <scope>NUCLEOTIDE SEQUENCE</scope>
    <source>
        <strain evidence="2">126</strain>
    </source>
</reference>
<feature type="transmembrane region" description="Helical" evidence="1">
    <location>
        <begin position="265"/>
        <end position="285"/>
    </location>
</feature>
<feature type="transmembrane region" description="Helical" evidence="1">
    <location>
        <begin position="144"/>
        <end position="164"/>
    </location>
</feature>
<dbReference type="Pfam" id="PF05940">
    <property type="entry name" value="NnrS"/>
    <property type="match status" value="1"/>
</dbReference>
<accession>A0ABS7EDV0</accession>
<organism evidence="2 3">
    <name type="scientific">Neiella holothuriorum</name>
    <dbReference type="NCBI Taxonomy" id="2870530"/>
    <lineage>
        <taxon>Bacteria</taxon>
        <taxon>Pseudomonadati</taxon>
        <taxon>Pseudomonadota</taxon>
        <taxon>Gammaproteobacteria</taxon>
        <taxon>Alteromonadales</taxon>
        <taxon>Echinimonadaceae</taxon>
        <taxon>Neiella</taxon>
    </lineage>
</organism>
<feature type="transmembrane region" description="Helical" evidence="1">
    <location>
        <begin position="291"/>
        <end position="316"/>
    </location>
</feature>
<feature type="transmembrane region" description="Helical" evidence="1">
    <location>
        <begin position="356"/>
        <end position="377"/>
    </location>
</feature>
<evidence type="ECO:0000313" key="3">
    <source>
        <dbReference type="Proteomes" id="UP001166251"/>
    </source>
</evidence>
<name>A0ABS7EDV0_9GAMM</name>
<feature type="transmembrane region" description="Helical" evidence="1">
    <location>
        <begin position="328"/>
        <end position="350"/>
    </location>
</feature>
<feature type="transmembrane region" description="Helical" evidence="1">
    <location>
        <begin position="60"/>
        <end position="78"/>
    </location>
</feature>
<keyword evidence="3" id="KW-1185">Reference proteome</keyword>
<evidence type="ECO:0000313" key="2">
    <source>
        <dbReference type="EMBL" id="MBW8190001.1"/>
    </source>
</evidence>
<protein>
    <submittedName>
        <fullName evidence="2">NnrS family protein</fullName>
    </submittedName>
</protein>
<feature type="transmembrane region" description="Helical" evidence="1">
    <location>
        <begin position="210"/>
        <end position="229"/>
    </location>
</feature>
<feature type="transmembrane region" description="Helical" evidence="1">
    <location>
        <begin position="176"/>
        <end position="198"/>
    </location>
</feature>
<proteinExistence type="predicted"/>
<dbReference type="RefSeq" id="WP_220102676.1">
    <property type="nucleotide sequence ID" value="NZ_JAHZSS010000002.1"/>
</dbReference>
<evidence type="ECO:0000256" key="1">
    <source>
        <dbReference type="SAM" id="Phobius"/>
    </source>
</evidence>
<gene>
    <name evidence="2" type="ORF">K0504_03055</name>
</gene>
<dbReference type="Proteomes" id="UP001166251">
    <property type="component" value="Unassembled WGS sequence"/>
</dbReference>
<keyword evidence="1" id="KW-1133">Transmembrane helix</keyword>
<feature type="transmembrane region" description="Helical" evidence="1">
    <location>
        <begin position="113"/>
        <end position="132"/>
    </location>
</feature>
<dbReference type="InterPro" id="IPR010266">
    <property type="entry name" value="NnrS"/>
</dbReference>
<comment type="caution">
    <text evidence="2">The sequence shown here is derived from an EMBL/GenBank/DDBJ whole genome shotgun (WGS) entry which is preliminary data.</text>
</comment>
<feature type="transmembrane region" description="Helical" evidence="1">
    <location>
        <begin position="235"/>
        <end position="253"/>
    </location>
</feature>
<sequence length="390" mass="43457">MQITDRAIEDKTMPLFRLAFRPLFLFGTLYAGFIMLRWILTLSGSWQWTHPVALFGWHGHELQFGFAMAIIIGFLCTATQNWTGIPGLRSWPLVALTSCWIAGRLVANIWPESSLLFLFDSLFIVGGALAVGRQLILSGNRRNLVFLPILAVFLALHLAQVWAFQSAPQYSRPLGFAGIWWVAVIISMLAARVVPFFIERRLNDKLPRDSAWWIAGAQFSLVALAVASLFQSPEFVLQTAAGIGLIFQLPRLLRWYRAGIWSEPLLWSLYLSFACLPLALWLQLFTGQQHISVVMHVLGVGLMGGMIIAMMARVSLGHTGRPLKAHPMAVIAMAAMLVAALSRTVIPLFGSGWLQISYHLAATAWLLSIFCFLWVYVPILVRARVDGNPG</sequence>
<feature type="transmembrane region" description="Helical" evidence="1">
    <location>
        <begin position="90"/>
        <end position="107"/>
    </location>
</feature>
<keyword evidence="1" id="KW-0812">Transmembrane</keyword>
<keyword evidence="1" id="KW-0472">Membrane</keyword>
<feature type="transmembrane region" description="Helical" evidence="1">
    <location>
        <begin position="20"/>
        <end position="40"/>
    </location>
</feature>
<dbReference type="EMBL" id="JAHZSS010000002">
    <property type="protein sequence ID" value="MBW8190001.1"/>
    <property type="molecule type" value="Genomic_DNA"/>
</dbReference>